<feature type="region of interest" description="Disordered" evidence="1">
    <location>
        <begin position="49"/>
        <end position="86"/>
    </location>
</feature>
<feature type="chain" id="PRO_5026676268" evidence="2">
    <location>
        <begin position="23"/>
        <end position="145"/>
    </location>
</feature>
<feature type="compositionally biased region" description="Low complexity" evidence="1">
    <location>
        <begin position="51"/>
        <end position="66"/>
    </location>
</feature>
<evidence type="ECO:0000256" key="1">
    <source>
        <dbReference type="SAM" id="MobiDB-lite"/>
    </source>
</evidence>
<dbReference type="Gene3D" id="1.20.5.320">
    <property type="entry name" value="6-Phosphogluconate Dehydrogenase, domain 3"/>
    <property type="match status" value="1"/>
</dbReference>
<feature type="signal peptide" evidence="2">
    <location>
        <begin position="1"/>
        <end position="22"/>
    </location>
</feature>
<dbReference type="RefSeq" id="WP_153498490.1">
    <property type="nucleotide sequence ID" value="NZ_WIRE01000001.1"/>
</dbReference>
<organism evidence="3 4">
    <name type="scientific">Alcanivorax sediminis</name>
    <dbReference type="NCBI Taxonomy" id="2663008"/>
    <lineage>
        <taxon>Bacteria</taxon>
        <taxon>Pseudomonadati</taxon>
        <taxon>Pseudomonadota</taxon>
        <taxon>Gammaproteobacteria</taxon>
        <taxon>Oceanospirillales</taxon>
        <taxon>Alcanivoracaceae</taxon>
        <taxon>Alcanivorax</taxon>
    </lineage>
</organism>
<keyword evidence="4" id="KW-1185">Reference proteome</keyword>
<evidence type="ECO:0000313" key="4">
    <source>
        <dbReference type="Proteomes" id="UP000469421"/>
    </source>
</evidence>
<evidence type="ECO:0000256" key="2">
    <source>
        <dbReference type="SAM" id="SignalP"/>
    </source>
</evidence>
<reference evidence="3 4" key="1">
    <citation type="submission" date="2019-10" db="EMBL/GenBank/DDBJ databases">
        <title>Alcanivorax sp.PA15-N-34 draft genome sequence.</title>
        <authorList>
            <person name="Liao X."/>
            <person name="Shao Z."/>
        </authorList>
    </citation>
    <scope>NUCLEOTIDE SEQUENCE [LARGE SCALE GENOMIC DNA]</scope>
    <source>
        <strain evidence="3 4">PA15-N-34</strain>
    </source>
</reference>
<sequence>MRRYRALGGLLLGTLASTPVLAGDDHYQELLSTYHELVALRESLDQTALVQGAQGPQGPQGNQGLAGDVGDTGAEGPAGGSSLSTADRDFVNNKLSVLFLEMSKSEQWMDDITPLAQSLSERAESAYWIALELNSELDALEGGAQ</sequence>
<evidence type="ECO:0000313" key="3">
    <source>
        <dbReference type="EMBL" id="MQX51694.1"/>
    </source>
</evidence>
<accession>A0A6N7LRG9</accession>
<proteinExistence type="predicted"/>
<comment type="caution">
    <text evidence="3">The sequence shown here is derived from an EMBL/GenBank/DDBJ whole genome shotgun (WGS) entry which is preliminary data.</text>
</comment>
<keyword evidence="2" id="KW-0732">Signal</keyword>
<dbReference type="Proteomes" id="UP000469421">
    <property type="component" value="Unassembled WGS sequence"/>
</dbReference>
<dbReference type="EMBL" id="WIRE01000001">
    <property type="protein sequence ID" value="MQX51694.1"/>
    <property type="molecule type" value="Genomic_DNA"/>
</dbReference>
<protein>
    <submittedName>
        <fullName evidence="3">Uncharacterized protein</fullName>
    </submittedName>
</protein>
<name>A0A6N7LRG9_9GAMM</name>
<dbReference type="AlphaFoldDB" id="A0A6N7LRG9"/>
<gene>
    <name evidence="3" type="ORF">GFN93_00445</name>
</gene>